<dbReference type="AlphaFoldDB" id="Q6XYZ7"/>
<dbReference type="EMBL" id="AY198133">
    <property type="protein sequence ID" value="AAP58877.1"/>
    <property type="molecule type" value="Genomic_DNA"/>
</dbReference>
<proteinExistence type="predicted"/>
<reference evidence="1" key="1">
    <citation type="journal article" date="2003" name="Mol. Genet. Genomics">
        <title>Gene content and organization of an 85-kb DNA segment from the genome of the phytopathogenic mollicute Spiroplasma kunkelii.</title>
        <authorList>
            <person name="Zhao Y."/>
            <person name="Hammond R.W."/>
            <person name="Jomantiene R."/>
            <person name="Dally E.L."/>
            <person name="Lee I.-M."/>
            <person name="Jia H."/>
            <person name="Wu H."/>
            <person name="Lin S."/>
            <person name="Zhang P."/>
            <person name="Kenton S."/>
            <person name="Najar F.Z."/>
            <person name="Hua A."/>
            <person name="Roe B.A."/>
            <person name="Fletcher J."/>
            <person name="Davis R.E."/>
        </authorList>
    </citation>
    <scope>NUCLEOTIDE SEQUENCE</scope>
    <source>
        <strain evidence="1">CR2-3x</strain>
    </source>
</reference>
<evidence type="ECO:0000313" key="1">
    <source>
        <dbReference type="EMBL" id="AAP58877.1"/>
    </source>
</evidence>
<organism evidence="1">
    <name type="scientific">Spiroplasma kunkelii</name>
    <dbReference type="NCBI Taxonomy" id="47834"/>
    <lineage>
        <taxon>Bacteria</taxon>
        <taxon>Bacillati</taxon>
        <taxon>Mycoplasmatota</taxon>
        <taxon>Mollicutes</taxon>
        <taxon>Entomoplasmatales</taxon>
        <taxon>Spiroplasmataceae</taxon>
        <taxon>Spiroplasma</taxon>
    </lineage>
</organism>
<sequence length="49" mass="6155">MTIMNWVKTTWKNCFQDYFHILLNIIILTQKMCYDNSNMIFFRLFGYFF</sequence>
<protein>
    <submittedName>
        <fullName evidence="1">Uncharacterized protein</fullName>
    </submittedName>
</protein>
<accession>Q6XYZ7</accession>
<name>Q6XYZ7_SPIKU</name>